<sequence length="218" mass="24998">MMIERGDFTTVHEPFAYLTEFGFSEVGGVRATEERGVLDALRGLAGRGPVFFKNTMDERYPGVLADAGFLARDARHVFLIRHPRETIASYYAIDPGVKLRRIGFETEYELFEAVRRQTGEPPLVIDAHDLMADPEGIIRAFCLRVGIDFRPKALAWRPESRGEWQPSREWHHDVDASSGFRAPEKDEYVDVEGHPVLSGYLAYHLPYYNALRTWRVRL</sequence>
<dbReference type="KEGG" id="salj:SMD11_0035"/>
<dbReference type="SUPFAM" id="SSF52540">
    <property type="entry name" value="P-loop containing nucleoside triphosphate hydrolases"/>
    <property type="match status" value="1"/>
</dbReference>
<gene>
    <name evidence="1" type="ORF">SMD11_0035</name>
</gene>
<dbReference type="PANTHER" id="PTHR48419">
    <property type="entry name" value="SULFOTRANSFERASE DOMAIN-CONTAINING PROTEIN"/>
    <property type="match status" value="1"/>
</dbReference>
<dbReference type="InterPro" id="IPR027417">
    <property type="entry name" value="P-loop_NTPase"/>
</dbReference>
<dbReference type="Gene3D" id="3.40.50.300">
    <property type="entry name" value="P-loop containing nucleotide triphosphate hydrolases"/>
    <property type="match status" value="1"/>
</dbReference>
<dbReference type="InterPro" id="IPR053226">
    <property type="entry name" value="Pyrrolopyrazine_biosynth_F"/>
</dbReference>
<evidence type="ECO:0008006" key="3">
    <source>
        <dbReference type="Google" id="ProtNLM"/>
    </source>
</evidence>
<dbReference type="PANTHER" id="PTHR48419:SF1">
    <property type="entry name" value="SULFOTRANSFERASE DOMAIN-CONTAINING PROTEIN"/>
    <property type="match status" value="1"/>
</dbReference>
<dbReference type="Pfam" id="PF19798">
    <property type="entry name" value="Sulfotransfer_5"/>
    <property type="match status" value="1"/>
</dbReference>
<name>A0A1Z2KUH1_9ACTN</name>
<dbReference type="AlphaFoldDB" id="A0A1Z2KUH1"/>
<proteinExistence type="predicted"/>
<evidence type="ECO:0000313" key="2">
    <source>
        <dbReference type="Proteomes" id="UP000195755"/>
    </source>
</evidence>
<dbReference type="Proteomes" id="UP000195755">
    <property type="component" value="Chromosome"/>
</dbReference>
<evidence type="ECO:0000313" key="1">
    <source>
        <dbReference type="EMBL" id="ARZ65703.1"/>
    </source>
</evidence>
<accession>A0A1Z2KUH1</accession>
<reference evidence="1 2" key="1">
    <citation type="submission" date="2017-06" db="EMBL/GenBank/DDBJ databases">
        <title>Streptomyces albireticuli Genome sequencing and assembly.</title>
        <authorList>
            <person name="Wang Y."/>
            <person name="Du B."/>
            <person name="Ding Y."/>
            <person name="Liu H."/>
            <person name="Hou Q."/>
            <person name="Liu K."/>
            <person name="Yao L."/>
            <person name="Wang C."/>
        </authorList>
    </citation>
    <scope>NUCLEOTIDE SEQUENCE [LARGE SCALE GENOMIC DNA]</scope>
    <source>
        <strain evidence="1 2">MDJK11</strain>
    </source>
</reference>
<dbReference type="EMBL" id="CP021744">
    <property type="protein sequence ID" value="ARZ65703.1"/>
    <property type="molecule type" value="Genomic_DNA"/>
</dbReference>
<protein>
    <recommendedName>
        <fullName evidence="3">Sulfotransferase family protein</fullName>
    </recommendedName>
</protein>
<organism evidence="1 2">
    <name type="scientific">Streptomyces albireticuli</name>
    <dbReference type="NCBI Taxonomy" id="1940"/>
    <lineage>
        <taxon>Bacteria</taxon>
        <taxon>Bacillati</taxon>
        <taxon>Actinomycetota</taxon>
        <taxon>Actinomycetes</taxon>
        <taxon>Kitasatosporales</taxon>
        <taxon>Streptomycetaceae</taxon>
        <taxon>Streptomyces</taxon>
    </lineage>
</organism>